<dbReference type="CDD" id="cd01886">
    <property type="entry name" value="EF-G"/>
    <property type="match status" value="1"/>
</dbReference>
<dbReference type="PANTHER" id="PTHR43261">
    <property type="entry name" value="TRANSLATION ELONGATION FACTOR G-RELATED"/>
    <property type="match status" value="1"/>
</dbReference>
<dbReference type="GO" id="GO:0005525">
    <property type="term" value="F:GTP binding"/>
    <property type="evidence" value="ECO:0007669"/>
    <property type="project" value="UniProtKB-UniRule"/>
</dbReference>
<dbReference type="InterPro" id="IPR027417">
    <property type="entry name" value="P-loop_NTPase"/>
</dbReference>
<evidence type="ECO:0000256" key="4">
    <source>
        <dbReference type="ARBA" id="ARBA00023134"/>
    </source>
</evidence>
<dbReference type="SUPFAM" id="SSF54980">
    <property type="entry name" value="EF-G C-terminal domain-like"/>
    <property type="match status" value="2"/>
</dbReference>
<dbReference type="Gene3D" id="2.40.30.10">
    <property type="entry name" value="Translation factors"/>
    <property type="match status" value="1"/>
</dbReference>
<dbReference type="Gene3D" id="3.30.70.240">
    <property type="match status" value="1"/>
</dbReference>
<dbReference type="InterPro" id="IPR009000">
    <property type="entry name" value="Transl_B-barrel_sf"/>
</dbReference>
<dbReference type="GO" id="GO:0032790">
    <property type="term" value="P:ribosome disassembly"/>
    <property type="evidence" value="ECO:0007669"/>
    <property type="project" value="UniProtKB-UniRule"/>
</dbReference>
<dbReference type="Pfam" id="PF00679">
    <property type="entry name" value="EFG_C"/>
    <property type="match status" value="1"/>
</dbReference>
<dbReference type="Pfam" id="PF14492">
    <property type="entry name" value="EFG_III"/>
    <property type="match status" value="1"/>
</dbReference>
<dbReference type="FunFam" id="3.40.50.300:FF:001636">
    <property type="entry name" value="Ribosome-releasing factor 2, mitochondrial"/>
    <property type="match status" value="1"/>
</dbReference>
<dbReference type="InterPro" id="IPR000795">
    <property type="entry name" value="T_Tr_GTP-bd_dom"/>
</dbReference>
<keyword evidence="3 5" id="KW-0496">Mitochondrion</keyword>
<feature type="binding site" evidence="5">
    <location>
        <begin position="93"/>
        <end position="97"/>
    </location>
    <ligand>
        <name>GTP</name>
        <dbReference type="ChEBI" id="CHEBI:37565"/>
    </ligand>
</feature>
<dbReference type="Proteomes" id="UP000509704">
    <property type="component" value="Chromosome 8"/>
</dbReference>
<comment type="function">
    <text evidence="5">Mitochondrial GTPase that mediates the disassembly of ribosomes from messenger RNA at the termination of mitochondrial protein biosynthesis. Not involved in the GTP-dependent ribosomal translocation step during translation elongation.</text>
</comment>
<evidence type="ECO:0000256" key="5">
    <source>
        <dbReference type="HAMAP-Rule" id="MF_03059"/>
    </source>
</evidence>
<dbReference type="InterPro" id="IPR035647">
    <property type="entry name" value="EFG_III/V"/>
</dbReference>
<keyword evidence="4 5" id="KW-0342">GTP-binding</keyword>
<dbReference type="EMBL" id="CP058611">
    <property type="protein sequence ID" value="QLG74773.1"/>
    <property type="molecule type" value="Genomic_DNA"/>
</dbReference>
<dbReference type="HAMAP" id="MF_03059">
    <property type="entry name" value="mEF_G_2"/>
    <property type="match status" value="1"/>
</dbReference>
<dbReference type="PRINTS" id="PR00315">
    <property type="entry name" value="ELONGATNFCT"/>
</dbReference>
<name>A0A7H9B8C7_ZYGMR</name>
<dbReference type="InterPro" id="IPR000640">
    <property type="entry name" value="EFG_V-like"/>
</dbReference>
<evidence type="ECO:0000256" key="3">
    <source>
        <dbReference type="ARBA" id="ARBA00023128"/>
    </source>
</evidence>
<feature type="domain" description="Tr-type G" evidence="6">
    <location>
        <begin position="19"/>
        <end position="306"/>
    </location>
</feature>
<keyword evidence="1 5" id="KW-0547">Nucleotide-binding</keyword>
<dbReference type="CDD" id="cd03713">
    <property type="entry name" value="EFG_mtEFG_C"/>
    <property type="match status" value="1"/>
</dbReference>
<organism evidence="7 8">
    <name type="scientific">Zygotorulaspora mrakii</name>
    <name type="common">Zygosaccharomyces mrakii</name>
    <dbReference type="NCBI Taxonomy" id="42260"/>
    <lineage>
        <taxon>Eukaryota</taxon>
        <taxon>Fungi</taxon>
        <taxon>Dikarya</taxon>
        <taxon>Ascomycota</taxon>
        <taxon>Saccharomycotina</taxon>
        <taxon>Saccharomycetes</taxon>
        <taxon>Saccharomycetales</taxon>
        <taxon>Saccharomycetaceae</taxon>
        <taxon>Zygotorulaspora</taxon>
    </lineage>
</organism>
<dbReference type="PANTHER" id="PTHR43261:SF1">
    <property type="entry name" value="RIBOSOME-RELEASING FACTOR 2, MITOCHONDRIAL"/>
    <property type="match status" value="1"/>
</dbReference>
<comment type="similarity">
    <text evidence="5">Belongs to the TRAFAC class translation factor GTPase superfamily. Classic translation factor GTPase family. EF-G/EF-2 subfamily.</text>
</comment>
<dbReference type="PROSITE" id="PS00301">
    <property type="entry name" value="G_TR_1"/>
    <property type="match status" value="1"/>
</dbReference>
<dbReference type="AlphaFoldDB" id="A0A7H9B8C7"/>
<dbReference type="InterPro" id="IPR009022">
    <property type="entry name" value="EFG_III"/>
</dbReference>
<dbReference type="InterPro" id="IPR004161">
    <property type="entry name" value="EFTu-like_2"/>
</dbReference>
<comment type="subcellular location">
    <subcellularLocation>
        <location evidence="5">Mitochondrion</location>
    </subcellularLocation>
</comment>
<dbReference type="NCBIfam" id="TIGR00231">
    <property type="entry name" value="small_GTP"/>
    <property type="match status" value="1"/>
</dbReference>
<dbReference type="PROSITE" id="PS51722">
    <property type="entry name" value="G_TR_2"/>
    <property type="match status" value="1"/>
</dbReference>
<proteinExistence type="inferred from homology"/>
<dbReference type="InterPro" id="IPR005225">
    <property type="entry name" value="Small_GTP-bd"/>
</dbReference>
<dbReference type="SMART" id="SM00838">
    <property type="entry name" value="EFG_C"/>
    <property type="match status" value="1"/>
</dbReference>
<dbReference type="InterPro" id="IPR030851">
    <property type="entry name" value="EFG2"/>
</dbReference>
<evidence type="ECO:0000313" key="8">
    <source>
        <dbReference type="Proteomes" id="UP000509704"/>
    </source>
</evidence>
<dbReference type="GO" id="GO:0005739">
    <property type="term" value="C:mitochondrion"/>
    <property type="evidence" value="ECO:0007669"/>
    <property type="project" value="UniProtKB-SubCell"/>
</dbReference>
<dbReference type="SUPFAM" id="SSF50447">
    <property type="entry name" value="Translation proteins"/>
    <property type="match status" value="1"/>
</dbReference>
<dbReference type="CDD" id="cd16262">
    <property type="entry name" value="EFG_III"/>
    <property type="match status" value="1"/>
</dbReference>
<evidence type="ECO:0000256" key="2">
    <source>
        <dbReference type="ARBA" id="ARBA00022917"/>
    </source>
</evidence>
<dbReference type="Gene3D" id="3.40.50.300">
    <property type="entry name" value="P-loop containing nucleotide triphosphate hydrolases"/>
    <property type="match status" value="1"/>
</dbReference>
<protein>
    <recommendedName>
        <fullName evidence="5">Ribosome-releasing factor 2, mitochondrial</fullName>
        <shortName evidence="5">RRF2mt</shortName>
    </recommendedName>
    <alternativeName>
        <fullName evidence="5">Elongation factor G 2, mitochondrial</fullName>
        <shortName evidence="5">EF-G2mt</shortName>
        <shortName evidence="5">mEF-G 2</shortName>
    </alternativeName>
</protein>
<evidence type="ECO:0000313" key="7">
    <source>
        <dbReference type="EMBL" id="QLG74773.1"/>
    </source>
</evidence>
<sequence length="788" mass="87242">MLRSSLGLLRTYATRTELSKIRNIGIIAHIDAGKTTTTERMLYYSGKINRIGNVDQGDTITDFLPQEKSRGITIQSAAISFKWQKEFKINLIDTPGHADFTFEVIRALKVLDGCVTILDAVAGVEAQTEKVWRQSKTLPKICFINKMDRMGAGYSRTVKELIVKMKTRVALINAPFFKHDPKTQEQIFEGVIDVVNMKTLKWSLEDPDKIEVSDIEKSNEQIFEQLTSCRASLIETLGEYDEELVEHFLDEAEGDYLKIPAAFLKGSIRKATLNRFVTPILCGASFKNIGVQPLLDAIVDYLPSPIEVPYPELNDSNLPITIDSKNGALINRNRNLCVSLAFKVITDPIRGIMVFIRVYSGILNSGSTVFNSTTGEKFKIGKLVLMHADVHEEVNSLHTGEIGVMTGSSIAQRISTGDTVISHSLKKDGLKSLDRKKELPLKINPITVPPPVFSVTIEPRTLGNRSSMEDSLNTLVTEDPSLQITKDEETGQTILSGMGELHLEIAKYKLINELHAAVEIGKVRVSNKETLMESTSSNTISTDAGLRFTISVIPISERPPLPNENWISLGSDNNYLIMEQHEIYDPVKNWKFQMPYGALVNALTSSSIVALYKGGKVAGYPLYDCAVKVHGNWELPLDIQNPTEILSLSRSLVLKVLSSLEETNFAVLEPVMSLEVIVAQKDMGAVLQDLTGARDANILSIDDEHELNGSATGDSNIEFLSVAQNQFLPPDMTMKIAELGNEGGHMKVIRARVPLKSMVAYTNKFRSLTQGRGSFHMAYYGMGKVGND</sequence>
<accession>A0A7H9B8C7</accession>
<dbReference type="SUPFAM" id="SSF52540">
    <property type="entry name" value="P-loop containing nucleoside triphosphate hydrolases"/>
    <property type="match status" value="1"/>
</dbReference>
<feature type="binding site" evidence="5">
    <location>
        <begin position="145"/>
        <end position="148"/>
    </location>
    <ligand>
        <name>GTP</name>
        <dbReference type="ChEBI" id="CHEBI:37565"/>
    </ligand>
</feature>
<dbReference type="InterPro" id="IPR035649">
    <property type="entry name" value="EFG_V"/>
</dbReference>
<dbReference type="GO" id="GO:0032543">
    <property type="term" value="P:mitochondrial translation"/>
    <property type="evidence" value="ECO:0007669"/>
    <property type="project" value="UniProtKB-UniRule"/>
</dbReference>
<reference evidence="7 8" key="1">
    <citation type="submission" date="2020-07" db="EMBL/GenBank/DDBJ databases">
        <title>The yeast mating-type switching endonuclease HO is a domesticated member of an unorthodox homing genetic element family.</title>
        <authorList>
            <person name="Coughlan A.Y."/>
            <person name="Lombardi L."/>
            <person name="Braun-Galleani S."/>
            <person name="Martos A.R."/>
            <person name="Galeote V."/>
            <person name="Bigey F."/>
            <person name="Dequin S."/>
            <person name="Byrne K.P."/>
            <person name="Wolfe K.H."/>
        </authorList>
    </citation>
    <scope>NUCLEOTIDE SEQUENCE [LARGE SCALE GENOMIC DNA]</scope>
    <source>
        <strain evidence="7 8">NRRL Y-6702</strain>
    </source>
</reference>
<keyword evidence="2 5" id="KW-0648">Protein biosynthesis</keyword>
<dbReference type="OrthoDB" id="198619at2759"/>
<keyword evidence="8" id="KW-1185">Reference proteome</keyword>
<dbReference type="Pfam" id="PF00009">
    <property type="entry name" value="GTP_EFTU"/>
    <property type="match status" value="1"/>
</dbReference>
<evidence type="ECO:0000259" key="6">
    <source>
        <dbReference type="PROSITE" id="PS51722"/>
    </source>
</evidence>
<feature type="binding site" evidence="5">
    <location>
        <begin position="28"/>
        <end position="35"/>
    </location>
    <ligand>
        <name>GTP</name>
        <dbReference type="ChEBI" id="CHEBI:37565"/>
    </ligand>
</feature>
<evidence type="ECO:0000256" key="1">
    <source>
        <dbReference type="ARBA" id="ARBA00022741"/>
    </source>
</evidence>
<gene>
    <name evidence="5" type="primary">MEF2</name>
    <name evidence="7" type="ORF">HG535_0H00990</name>
</gene>
<dbReference type="InterPro" id="IPR041095">
    <property type="entry name" value="EFG_II"/>
</dbReference>
<dbReference type="Gene3D" id="3.30.70.870">
    <property type="entry name" value="Elongation Factor G (Translational Gtpase), domain 3"/>
    <property type="match status" value="1"/>
</dbReference>
<dbReference type="Pfam" id="PF03144">
    <property type="entry name" value="GTP_EFTU_D2"/>
    <property type="match status" value="1"/>
</dbReference>
<dbReference type="InterPro" id="IPR031157">
    <property type="entry name" value="G_TR_CS"/>
</dbReference>
<dbReference type="GO" id="GO:0003924">
    <property type="term" value="F:GTPase activity"/>
    <property type="evidence" value="ECO:0007669"/>
    <property type="project" value="UniProtKB-UniRule"/>
</dbReference>